<feature type="region of interest" description="Disordered" evidence="1">
    <location>
        <begin position="130"/>
        <end position="154"/>
    </location>
</feature>
<dbReference type="PANTHER" id="PTHR13251">
    <property type="entry name" value="EPILEPSY HOLOPROSENCEPHALY CANDIDATE 1/TMEM1"/>
    <property type="match status" value="1"/>
</dbReference>
<sequence>MALGAGRDRADGGALPPLPAFPIAYYDDQHLFSSLLPHIEARLPLETVSIRCPLSPNVPLQCSGLRLEFLPHDEPRFEGLLPPATSSSSSTSVSSLSASSVAMKAAFASIAGVAAHVPLGGATAVGGGPTDTGSGVAAGTGTSGSGSHRPSAAHEAHADRPFIYLQILQLEGMDDYKTHHRRMLKAWVDSLTEQHEEWLVLYVTPFSDNDSQNKSFKKLLDKLRSDLNPQGSRNKERFLRLPTDATGNYASSPAFADLWNIFMARLKEALVASVETRSVQLEDEIQRQSQVAEPRFCPLFVAKENLARLHERCNRLEDALAVYDTMDLGNTTRQGSPADVKQCHSLFISFGFETPDDQVPLFFDPARLHKLHAQLREDTLSYVQFRQYLFARQADLLVRLQRVEELSARGVEMTSSLHKEIVAEGFKVSGNVWAVLACVNLAHFIVTKSISPPGFSPSFTGETPSRSSSHPTASHTPVSSSSSSSSSALLNLKRPGFAVSRTLHRLTPLQFSLSPTRRLHSSQRTNSPVKDDLAGGKAASASSPSSPALAGAASRRGGLGGAQGGLGDPGAETAGGADGLVGGASGILGGGAAASRVDAGAGTVPAARARSAAHLYAYGAQQLQRLIAWREREKWSLPLLEFPHTASREQGSLKGSMETGSQDMSGSRARSLPAADVDCAKEEAGSPARFPSSLSKAPKGGEEASEERGYTRSSSSPFAGLSTPPSQEDDNGFALAFSLPWWLCTKAELLEELRTLSDAEELLVHVFVLAGQQYVNCGYFRHAALLQFRLASAHFKRRDLDDCRKALSKMLPLFVKEPWTALWVQCQQLMAEASTGLGHADALASSYFLANANAVPGPSFFSSSHGGGRARLSLGAAERVELGPSAQGEPKPGEAGDADASFVQRERDSSISTMDTEALLPPQAYLERFISLAQKKRDFHEIDLGDDAGETAGTPHSSSCAGEQNAACGSGAGDSTSAFSEQASAVPAGASAQQGSEPRGRRAKEEREIRARATQTDSFEAAAWLGPDAPSVLKQEGQIYIRAAPNLYCWGALKPALVGLRSNSEREKVCRMRPALALASVPQLGPLEALASSHGLYQPYGSDDTPCTVAFVTPTAASGTHRAHMHGPGATSSNPFAALLKTSSDGRAAGVYGSSLYQTPRHLARGSADGLGDARGARGLGSAYLASTPSSTALPLYYGGGAQSPGTGGSLYGASVSSAGLGFRSSSFSRHDGRDNISTGFLSGSSARGGATGSAGSQASGLFGNLNQELLEQAVLRQLVDLLPLYRLPCHPELEPQNACLLAYAATLERVKPKSTAQVLGQLQQRRFLPAFNSPSLRDAAGGDGAARRGDGALTTEHSSWSARGKERPSQTVGGERGQAGADSKEGRSAELDGQPAFRSSSEEPPKRPANRGEDGGSGLQGASGPEGSGDKRGKELKWTRSRTLTELGKTLRGETCREKDSGNKQPGPSVPGSVGGAAGAVPAADKGGEESHSPHPGPLRGRVSLLLSTRRRSSAGPSTATEDEHASACSGMTARPTASPVASSTETLSVNSSSAKSGPVQRDAASTGGLPSEASTVRSAVPSAPGSGAVSDRDGAHPSSPGLRVAAAPARPGQSDAQRDGGSWLPSDRETQPHVLTSSAASRGLAGQFRVHGQDSADGGWGEPRSSATDVGPAGAVPPRGDTVGSPGSGRDGVDRLAHSRTRPQPLRESEMAAGVEATVPPQYRSSRALSVLQMGGSLQAAVPSLSVSLGQCVELRLHVHSSIAGPVEADAIALRLSQLPFSDVPPGAGGSMRQGPGGAGSVGTPSVAGLLGGGGIARTTHFEETQRQAPTSVWLVLRPAAGGHRVAEVSDTAEKTSEESSEEDSAREGRQARESGLKLQPGMNLLSLFWSSRFEGVFVLEQVCVVVGAVVLVQWAGELPPPGMIDEVRQAMQDVLLALPAEDEGGERRRCLREAEEGETVLQRARVKSAACLSAFPPEPVARKAAAKDVQQTASAACDAAVAAGRAAAETDALPPEKDDDRGGAGVRTSGALASPSVLPKGAFALASSGRHRRVSDKFSNPFFAFADWGDAAAALAFEDRMAPPTPACLLPGYAPCGATLVHPDAPLERMLRPLIFEFRPPATAVQMRIQPVGPNSSFLFLNARNHVKIRIDVLPGLLVFPKPARLRVLQCLLPAAAAASVIAEEDEDLIDEDLTSEHGGRFGLQRRLSAGGGSLADGSGAGAAAAGASPLRRGRSQAASKGSSSAEGESGSHGLRRDPSRGGAGTSVPSAAGVSSGVPAQGKERGEGLQPLDQNAEGTGRAGDRAATRASAVSFLEGVPSGSREGGSLLWGEGAAFAGFRGGSTEWTAPQSMGAGDWDDDEQVFEGAAVELNFDWENAMAVAVDDRPTRLRLCGGKASAASTDGGKGYPLRGMEGSSVEQQGHAREKDAGVEERSRRGEASPDESGCLGGDDCLSGEGEGAEGLPVLEQFDFIRIRAPAGDEGDVLALVPRRRPPPVRGAQLGDAEMLADPKGDSGEPHTPAESDSASSQGWLDLPKFCRSVEVLVPVVPVKATTVRPLECCLGEEDAFPPVAAAETEDRAAEALDGEQVNAAAAAAGAEGGDGESRVDPGAASASSPQRGRGPTGSPERAPAGASRAVGAERPSLSESRASSSLFINGVVPPLASGPARQYSNQGSSLFRWRATSWHGGDECGRGGGKGGQPGARERAFTTYSCASASAVRYRSSVSWRLLGEGSETPLHMDGRARLGDAELSALSGDLGREADPLAVTEDAAHVVASLQFYTSTGVDLNDRRRARRQRRRRELEKRRNAGAEDGAGKQGADSGQRAERKPDCRVEGLGPQEEDARGSALLGAFVPSVYCGGDDEDSERLPRGSISTVLQPHSTRPRLSGDRAALSDSDANSSEYAAVSVEAGDSADGPRKPKGDERSRTSLFLGSAGYPLARCGESISVTEGDIEGTRDLRSGEALEECFESITYSFSSTDLCRRRKLRRAKSKAPWGAEAGGAFDACGGSPASPLLPRKRETAWRDPDAREEEAWRSDCSASSGCHSWSGESGDGEDEGSGSSLASESETDGEAGPEREPQPVTILKVQTSRVYRLEVRPALSHACRSMHLSGGSVVHQIFLQSCAPAEAIVLDFATISPLTSFYEREERGRADAPPSSRDQGEPMQSRNTGNIRVSLIAPSPLYPSFFCQLSCQEEESVHLNTLLFGGQMTTVLVRLQHVLPERGEPPGLPVHPCLDGHRGPGAQKRRWAAHGLAPLSPTLTGVEEGSSPCSSRGRRDEDEEVEGREREAEPRDAQAGDGRQSGEGDEGAGPASQDCWAQEQGEREVAGETRGVVRPTGDRLRRGEDSWRGEEAPTNVCPAEWNCGASLTPRVEPYVLSLYYRFVQGFTPYDGVSPCGAYPHGPSAACGPSGRQGLEPPGSLAPVPVPCSPETKPVTSPPLGPGCWSGSAARGWCMSAGAAAGQEASSGKRGDRGLREETRQPLVYHIPLLLPVQKFPVEVNVFAPRTGRVSTPLFVSLVLTNCSNVRLQVCHSVSLEFDDAHPQRRPSARRVSALSSRGGVLAENGFASSSRLPFNPRLSGGGNSNEGEKEKERGGVAFGRCTNGRVPEEKPTRGPAGAAQTGAGASPRLGECHDWLMVGSKCRTTTLAGGGRSEVRFQLIPLRAGPLSLPAVRVYVRPDPDAGDGAAFGGQGARSFSRYNSHSGARGAQGHWEAELEKQGSSDSAASFRSTRLAGNGHNGGVQRSLTGNDETLESNGEWFTMPEGDSVTAGREVLVLPKVLSKPDLKLLPE</sequence>
<feature type="region of interest" description="Disordered" evidence="1">
    <location>
        <begin position="2495"/>
        <end position="2535"/>
    </location>
</feature>
<feature type="region of interest" description="Disordered" evidence="1">
    <location>
        <begin position="514"/>
        <end position="573"/>
    </location>
</feature>
<feature type="compositionally biased region" description="Low complexity" evidence="1">
    <location>
        <begin position="1500"/>
        <end position="1509"/>
    </location>
</feature>
<feature type="compositionally biased region" description="Basic and acidic residues" evidence="1">
    <location>
        <begin position="2922"/>
        <end position="2934"/>
    </location>
</feature>
<reference evidence="3 4" key="1">
    <citation type="submission" date="2017-09" db="EMBL/GenBank/DDBJ databases">
        <title>Genome sequencing of Besnoitia besnoiti strain Bb-Ger1.</title>
        <authorList>
            <person name="Schares G."/>
            <person name="Venepally P."/>
            <person name="Lorenzi H.A."/>
        </authorList>
    </citation>
    <scope>NUCLEOTIDE SEQUENCE [LARGE SCALE GENOMIC DNA]</scope>
    <source>
        <strain evidence="3 4">Bb-Ger1</strain>
    </source>
</reference>
<dbReference type="STRING" id="94643.A0A2A9MAM3"/>
<feature type="compositionally biased region" description="Basic and acidic residues" evidence="1">
    <location>
        <begin position="1429"/>
        <end position="1439"/>
    </location>
</feature>
<feature type="compositionally biased region" description="Basic and acidic residues" evidence="1">
    <location>
        <begin position="2830"/>
        <end position="2840"/>
    </location>
</feature>
<feature type="compositionally biased region" description="Gly residues" evidence="1">
    <location>
        <begin position="130"/>
        <end position="144"/>
    </location>
</feature>
<dbReference type="GO" id="GO:0005829">
    <property type="term" value="C:cytosol"/>
    <property type="evidence" value="ECO:0007669"/>
    <property type="project" value="GOC"/>
</dbReference>
<proteinExistence type="predicted"/>
<evidence type="ECO:0000313" key="4">
    <source>
        <dbReference type="Proteomes" id="UP000224006"/>
    </source>
</evidence>
<feature type="compositionally biased region" description="Low complexity" evidence="1">
    <location>
        <begin position="2645"/>
        <end position="2654"/>
    </location>
</feature>
<feature type="domain" description="TRAPPC10/Trs130 N-terminal" evidence="2">
    <location>
        <begin position="154"/>
        <end position="405"/>
    </location>
</feature>
<feature type="region of interest" description="Disordered" evidence="1">
    <location>
        <begin position="3007"/>
        <end position="3093"/>
    </location>
</feature>
<feature type="compositionally biased region" description="Gly residues" evidence="1">
    <location>
        <begin position="557"/>
        <end position="568"/>
    </location>
</feature>
<feature type="region of interest" description="Disordered" evidence="1">
    <location>
        <begin position="2399"/>
        <end position="2458"/>
    </location>
</feature>
<comment type="caution">
    <text evidence="3">The sequence shown here is derived from an EMBL/GenBank/DDBJ whole genome shotgun (WGS) entry which is preliminary data.</text>
</comment>
<feature type="compositionally biased region" description="Basic and acidic residues" evidence="1">
    <location>
        <begin position="2513"/>
        <end position="2526"/>
    </location>
</feature>
<feature type="compositionally biased region" description="Low complexity" evidence="1">
    <location>
        <begin position="535"/>
        <end position="556"/>
    </location>
</feature>
<feature type="region of interest" description="Disordered" evidence="1">
    <location>
        <begin position="457"/>
        <end position="487"/>
    </location>
</feature>
<dbReference type="KEGG" id="bbes:BESB_059220"/>
<feature type="compositionally biased region" description="Low complexity" evidence="1">
    <location>
        <begin position="2269"/>
        <end position="2283"/>
    </location>
</feature>
<dbReference type="EMBL" id="NWUJ01000005">
    <property type="protein sequence ID" value="PFH35035.1"/>
    <property type="molecule type" value="Genomic_DNA"/>
</dbReference>
<dbReference type="PANTHER" id="PTHR13251:SF3">
    <property type="entry name" value="TRAFFICKING PROTEIN PARTICLE COMPLEX SUBUNIT 10"/>
    <property type="match status" value="1"/>
</dbReference>
<evidence type="ECO:0000259" key="2">
    <source>
        <dbReference type="Pfam" id="PF23036"/>
    </source>
</evidence>
<feature type="compositionally biased region" description="Gly residues" evidence="1">
    <location>
        <begin position="1416"/>
        <end position="1428"/>
    </location>
</feature>
<feature type="region of interest" description="Disordered" evidence="1">
    <location>
        <begin position="2597"/>
        <end position="2654"/>
    </location>
</feature>
<feature type="compositionally biased region" description="Basic and acidic residues" evidence="1">
    <location>
        <begin position="699"/>
        <end position="710"/>
    </location>
</feature>
<feature type="region of interest" description="Disordered" evidence="1">
    <location>
        <begin position="883"/>
        <end position="916"/>
    </location>
</feature>
<feature type="region of interest" description="Disordered" evidence="1">
    <location>
        <begin position="1847"/>
        <end position="1877"/>
    </location>
</feature>
<accession>A0A2A9MAM3</accession>
<feature type="region of interest" description="Disordered" evidence="1">
    <location>
        <begin position="3154"/>
        <end position="3178"/>
    </location>
</feature>
<evidence type="ECO:0000313" key="3">
    <source>
        <dbReference type="EMBL" id="PFH35035.1"/>
    </source>
</evidence>
<feature type="region of interest" description="Disordered" evidence="1">
    <location>
        <begin position="2795"/>
        <end position="2853"/>
    </location>
</feature>
<feature type="region of interest" description="Disordered" evidence="1">
    <location>
        <begin position="648"/>
        <end position="727"/>
    </location>
</feature>
<feature type="compositionally biased region" description="Basic and acidic residues" evidence="1">
    <location>
        <begin position="2426"/>
        <end position="2444"/>
    </location>
</feature>
<dbReference type="GO" id="GO:0034498">
    <property type="term" value="P:early endosome to Golgi transport"/>
    <property type="evidence" value="ECO:0007669"/>
    <property type="project" value="TreeGrafter"/>
</dbReference>
<feature type="compositionally biased region" description="Low complexity" evidence="1">
    <location>
        <begin position="465"/>
        <end position="487"/>
    </location>
</feature>
<feature type="compositionally biased region" description="Basic and acidic residues" evidence="1">
    <location>
        <begin position="2807"/>
        <end position="2816"/>
    </location>
</feature>
<feature type="compositionally biased region" description="Basic and acidic residues" evidence="1">
    <location>
        <begin position="3293"/>
        <end position="3304"/>
    </location>
</feature>
<feature type="region of interest" description="Disordered" evidence="1">
    <location>
        <begin position="3233"/>
        <end position="3338"/>
    </location>
</feature>
<feature type="region of interest" description="Disordered" evidence="1">
    <location>
        <begin position="3582"/>
        <end position="3635"/>
    </location>
</feature>
<feature type="region of interest" description="Disordered" evidence="1">
    <location>
        <begin position="2216"/>
        <end position="2309"/>
    </location>
</feature>
<protein>
    <recommendedName>
        <fullName evidence="2">TRAPPC10/Trs130 N-terminal domain-containing protein</fullName>
    </recommendedName>
</protein>
<dbReference type="InterPro" id="IPR045126">
    <property type="entry name" value="TRAPPC10/Trs130"/>
</dbReference>
<feature type="compositionally biased region" description="Basic and acidic residues" evidence="1">
    <location>
        <begin position="3025"/>
        <end position="3043"/>
    </location>
</feature>
<feature type="compositionally biased region" description="Low complexity" evidence="1">
    <location>
        <begin position="1544"/>
        <end position="1555"/>
    </location>
</feature>
<dbReference type="VEuPathDB" id="ToxoDB:BESB_059220"/>
<dbReference type="GO" id="GO:1990071">
    <property type="term" value="C:TRAPPII protein complex"/>
    <property type="evidence" value="ECO:0007669"/>
    <property type="project" value="InterPro"/>
</dbReference>
<dbReference type="RefSeq" id="XP_029219044.1">
    <property type="nucleotide sequence ID" value="XM_029364336.1"/>
</dbReference>
<feature type="region of interest" description="Disordered" evidence="1">
    <location>
        <begin position="944"/>
        <end position="1014"/>
    </location>
</feature>
<feature type="compositionally biased region" description="Basic and acidic residues" evidence="1">
    <location>
        <begin position="1450"/>
        <end position="1463"/>
    </location>
</feature>
<name>A0A2A9MAM3_BESBE</name>
<dbReference type="InterPro" id="IPR056913">
    <property type="entry name" value="TRAPPC10/Trs130_N"/>
</dbReference>
<feature type="compositionally biased region" description="Basic and acidic residues" evidence="1">
    <location>
        <begin position="1401"/>
        <end position="1415"/>
    </location>
</feature>
<feature type="region of interest" description="Disordered" evidence="1">
    <location>
        <begin position="3709"/>
        <end position="3777"/>
    </location>
</feature>
<dbReference type="GO" id="GO:0006891">
    <property type="term" value="P:intra-Golgi vesicle-mediated transport"/>
    <property type="evidence" value="ECO:0007669"/>
    <property type="project" value="TreeGrafter"/>
</dbReference>
<feature type="compositionally biased region" description="Low complexity" evidence="1">
    <location>
        <begin position="3624"/>
        <end position="3635"/>
    </location>
</feature>
<dbReference type="GeneID" id="40310850"/>
<feature type="region of interest" description="Disordered" evidence="1">
    <location>
        <begin position="2867"/>
        <end position="2936"/>
    </location>
</feature>
<feature type="region of interest" description="Disordered" evidence="1">
    <location>
        <begin position="2010"/>
        <end position="2036"/>
    </location>
</feature>
<dbReference type="OrthoDB" id="10256906at2759"/>
<evidence type="ECO:0000256" key="1">
    <source>
        <dbReference type="SAM" id="MobiDB-lite"/>
    </source>
</evidence>
<keyword evidence="4" id="KW-1185">Reference proteome</keyword>
<feature type="compositionally biased region" description="Polar residues" evidence="1">
    <location>
        <begin position="2879"/>
        <end position="2888"/>
    </location>
</feature>
<feature type="compositionally biased region" description="Polar residues" evidence="1">
    <location>
        <begin position="3731"/>
        <end position="3740"/>
    </location>
</feature>
<feature type="compositionally biased region" description="Low complexity" evidence="1">
    <location>
        <begin position="2225"/>
        <end position="2252"/>
    </location>
</feature>
<feature type="compositionally biased region" description="Basic and acidic residues" evidence="1">
    <location>
        <begin position="998"/>
        <end position="1011"/>
    </location>
</feature>
<dbReference type="Pfam" id="PF23036">
    <property type="entry name" value="TRAPPC10_1st"/>
    <property type="match status" value="1"/>
</dbReference>
<feature type="compositionally biased region" description="Polar residues" evidence="1">
    <location>
        <begin position="973"/>
        <end position="983"/>
    </location>
</feature>
<organism evidence="3 4">
    <name type="scientific">Besnoitia besnoiti</name>
    <name type="common">Apicomplexan protozoan</name>
    <dbReference type="NCBI Taxonomy" id="94643"/>
    <lineage>
        <taxon>Eukaryota</taxon>
        <taxon>Sar</taxon>
        <taxon>Alveolata</taxon>
        <taxon>Apicomplexa</taxon>
        <taxon>Conoidasida</taxon>
        <taxon>Coccidia</taxon>
        <taxon>Eucoccidiorida</taxon>
        <taxon>Eimeriorina</taxon>
        <taxon>Sarcocystidae</taxon>
        <taxon>Besnoitia</taxon>
    </lineage>
</organism>
<dbReference type="Proteomes" id="UP000224006">
    <property type="component" value="Chromosome V"/>
</dbReference>
<feature type="region of interest" description="Disordered" evidence="1">
    <location>
        <begin position="1334"/>
        <end position="1718"/>
    </location>
</feature>
<gene>
    <name evidence="3" type="ORF">BESB_059220</name>
</gene>